<accession>A0A9Q1EBF3</accession>
<organism evidence="2 3">
    <name type="scientific">Synaphobranchus kaupii</name>
    <name type="common">Kaup's arrowtooth eel</name>
    <dbReference type="NCBI Taxonomy" id="118154"/>
    <lineage>
        <taxon>Eukaryota</taxon>
        <taxon>Metazoa</taxon>
        <taxon>Chordata</taxon>
        <taxon>Craniata</taxon>
        <taxon>Vertebrata</taxon>
        <taxon>Euteleostomi</taxon>
        <taxon>Actinopterygii</taxon>
        <taxon>Neopterygii</taxon>
        <taxon>Teleostei</taxon>
        <taxon>Anguilliformes</taxon>
        <taxon>Synaphobranchidae</taxon>
        <taxon>Synaphobranchus</taxon>
    </lineage>
</organism>
<dbReference type="EMBL" id="JAINUF010000020">
    <property type="protein sequence ID" value="KAJ8335740.1"/>
    <property type="molecule type" value="Genomic_DNA"/>
</dbReference>
<dbReference type="OrthoDB" id="5951731at2759"/>
<feature type="compositionally biased region" description="Polar residues" evidence="1">
    <location>
        <begin position="38"/>
        <end position="50"/>
    </location>
</feature>
<feature type="region of interest" description="Disordered" evidence="1">
    <location>
        <begin position="38"/>
        <end position="68"/>
    </location>
</feature>
<dbReference type="Proteomes" id="UP001152622">
    <property type="component" value="Chromosome 20"/>
</dbReference>
<dbReference type="AlphaFoldDB" id="A0A9Q1EBF3"/>
<proteinExistence type="predicted"/>
<evidence type="ECO:0000256" key="1">
    <source>
        <dbReference type="SAM" id="MobiDB-lite"/>
    </source>
</evidence>
<reference evidence="2" key="1">
    <citation type="journal article" date="2023" name="Science">
        <title>Genome structures resolve the early diversification of teleost fishes.</title>
        <authorList>
            <person name="Parey E."/>
            <person name="Louis A."/>
            <person name="Montfort J."/>
            <person name="Bouchez O."/>
            <person name="Roques C."/>
            <person name="Iampietro C."/>
            <person name="Lluch J."/>
            <person name="Castinel A."/>
            <person name="Donnadieu C."/>
            <person name="Desvignes T."/>
            <person name="Floi Bucao C."/>
            <person name="Jouanno E."/>
            <person name="Wen M."/>
            <person name="Mejri S."/>
            <person name="Dirks R."/>
            <person name="Jansen H."/>
            <person name="Henkel C."/>
            <person name="Chen W.J."/>
            <person name="Zahm M."/>
            <person name="Cabau C."/>
            <person name="Klopp C."/>
            <person name="Thompson A.W."/>
            <person name="Robinson-Rechavi M."/>
            <person name="Braasch I."/>
            <person name="Lecointre G."/>
            <person name="Bobe J."/>
            <person name="Postlethwait J.H."/>
            <person name="Berthelot C."/>
            <person name="Roest Crollius H."/>
            <person name="Guiguen Y."/>
        </authorList>
    </citation>
    <scope>NUCLEOTIDE SEQUENCE</scope>
    <source>
        <strain evidence="2">WJC10195</strain>
    </source>
</reference>
<name>A0A9Q1EBF3_SYNKA</name>
<keyword evidence="3" id="KW-1185">Reference proteome</keyword>
<evidence type="ECO:0000313" key="3">
    <source>
        <dbReference type="Proteomes" id="UP001152622"/>
    </source>
</evidence>
<gene>
    <name evidence="2" type="ORF">SKAU_G00390820</name>
</gene>
<protein>
    <submittedName>
        <fullName evidence="2">Uncharacterized protein</fullName>
    </submittedName>
</protein>
<comment type="caution">
    <text evidence="2">The sequence shown here is derived from an EMBL/GenBank/DDBJ whole genome shotgun (WGS) entry which is preliminary data.</text>
</comment>
<sequence>MYSKHRQKKVQFTLTECGHSLIFLFLLLLNNVLETESGDSTEQAGKSHGQTVVPHWLSQSRTRREAGIPQQVRYQRSPYFSHSYKLFIIVS</sequence>
<evidence type="ECO:0000313" key="2">
    <source>
        <dbReference type="EMBL" id="KAJ8335740.1"/>
    </source>
</evidence>